<dbReference type="AlphaFoldDB" id="X1HBP7"/>
<organism evidence="1">
    <name type="scientific">marine sediment metagenome</name>
    <dbReference type="NCBI Taxonomy" id="412755"/>
    <lineage>
        <taxon>unclassified sequences</taxon>
        <taxon>metagenomes</taxon>
        <taxon>ecological metagenomes</taxon>
    </lineage>
</organism>
<gene>
    <name evidence="1" type="ORF">S03H2_14221</name>
</gene>
<protein>
    <submittedName>
        <fullName evidence="1">Uncharacterized protein</fullName>
    </submittedName>
</protein>
<feature type="non-terminal residue" evidence="1">
    <location>
        <position position="1"/>
    </location>
</feature>
<reference evidence="1" key="1">
    <citation type="journal article" date="2014" name="Front. Microbiol.">
        <title>High frequency of phylogenetically diverse reductive dehalogenase-homologous genes in deep subseafloor sedimentary metagenomes.</title>
        <authorList>
            <person name="Kawai M."/>
            <person name="Futagami T."/>
            <person name="Toyoda A."/>
            <person name="Takaki Y."/>
            <person name="Nishi S."/>
            <person name="Hori S."/>
            <person name="Arai W."/>
            <person name="Tsubouchi T."/>
            <person name="Morono Y."/>
            <person name="Uchiyama I."/>
            <person name="Ito T."/>
            <person name="Fujiyama A."/>
            <person name="Inagaki F."/>
            <person name="Takami H."/>
        </authorList>
    </citation>
    <scope>NUCLEOTIDE SEQUENCE</scope>
    <source>
        <strain evidence="1">Expedition CK06-06</strain>
    </source>
</reference>
<evidence type="ECO:0000313" key="1">
    <source>
        <dbReference type="EMBL" id="GAH42743.1"/>
    </source>
</evidence>
<dbReference type="EMBL" id="BARU01007211">
    <property type="protein sequence ID" value="GAH42743.1"/>
    <property type="molecule type" value="Genomic_DNA"/>
</dbReference>
<proteinExistence type="predicted"/>
<comment type="caution">
    <text evidence="1">The sequence shown here is derived from an EMBL/GenBank/DDBJ whole genome shotgun (WGS) entry which is preliminary data.</text>
</comment>
<sequence>LQLLVTAINAAFATKLNGAGAAGGLALDISLAESPTVKVP</sequence>
<accession>X1HBP7</accession>
<name>X1HBP7_9ZZZZ</name>